<dbReference type="AlphaFoldDB" id="A0A0G0BZR3"/>
<name>A0A0G0BZR3_UNCC3</name>
<evidence type="ECO:0000313" key="2">
    <source>
        <dbReference type="Proteomes" id="UP000034581"/>
    </source>
</evidence>
<comment type="caution">
    <text evidence="1">The sequence shown here is derived from an EMBL/GenBank/DDBJ whole genome shotgun (WGS) entry which is preliminary data.</text>
</comment>
<dbReference type="Proteomes" id="UP000034581">
    <property type="component" value="Unassembled WGS sequence"/>
</dbReference>
<accession>A0A0G0BZR3</accession>
<gene>
    <name evidence="1" type="ORF">UR67_C0007G0061</name>
</gene>
<dbReference type="EMBL" id="LBQB01000007">
    <property type="protein sequence ID" value="KKP69356.1"/>
    <property type="molecule type" value="Genomic_DNA"/>
</dbReference>
<proteinExistence type="predicted"/>
<dbReference type="STRING" id="1618350.UR67_C0007G0061"/>
<reference evidence="1 2" key="1">
    <citation type="journal article" date="2015" name="Nature">
        <title>rRNA introns, odd ribosomes, and small enigmatic genomes across a large radiation of phyla.</title>
        <authorList>
            <person name="Brown C.T."/>
            <person name="Hug L.A."/>
            <person name="Thomas B.C."/>
            <person name="Sharon I."/>
            <person name="Castelle C.J."/>
            <person name="Singh A."/>
            <person name="Wilkins M.J."/>
            <person name="Williams K.H."/>
            <person name="Banfield J.F."/>
        </authorList>
    </citation>
    <scope>NUCLEOTIDE SEQUENCE [LARGE SCALE GENOMIC DNA]</scope>
</reference>
<protein>
    <submittedName>
        <fullName evidence="1">Uncharacterized protein</fullName>
    </submittedName>
</protein>
<organism evidence="1 2">
    <name type="scientific">candidate division CPR3 bacterium GW2011_GWF2_35_18</name>
    <dbReference type="NCBI Taxonomy" id="1618350"/>
    <lineage>
        <taxon>Bacteria</taxon>
        <taxon>Bacteria division CPR3</taxon>
    </lineage>
</organism>
<sequence length="228" mass="26635">MIDKVNTIVKSGRPFYIHMARNGIYEESWKPNPRKERPSIAEIEAFVGQKNTKMVSIEAFFKTIDGYDLYFGTKYSRDLTKVNGYVDFLDKVCNAVWNSSQPNFKSICETMGKNMTGKRDWLINKKDLDRIVVVLVVNWWKTYGEKKLWERGEEKIISEKILKRKMGDSLPLTSNKNYAGFEIVSVSNPYLVSWCTIQASDKQKGRWIFAEKRVIKLFENLLDFEVRS</sequence>
<evidence type="ECO:0000313" key="1">
    <source>
        <dbReference type="EMBL" id="KKP69356.1"/>
    </source>
</evidence>